<accession>A0A0M9VT04</accession>
<keyword evidence="3" id="KW-1185">Reference proteome</keyword>
<feature type="domain" description="MOSC" evidence="1">
    <location>
        <begin position="248"/>
        <end position="415"/>
    </location>
</feature>
<organism evidence="2 3">
    <name type="scientific">Escovopsis weberi</name>
    <dbReference type="NCBI Taxonomy" id="150374"/>
    <lineage>
        <taxon>Eukaryota</taxon>
        <taxon>Fungi</taxon>
        <taxon>Dikarya</taxon>
        <taxon>Ascomycota</taxon>
        <taxon>Pezizomycotina</taxon>
        <taxon>Sordariomycetes</taxon>
        <taxon>Hypocreomycetidae</taxon>
        <taxon>Hypocreales</taxon>
        <taxon>Hypocreaceae</taxon>
        <taxon>Escovopsis</taxon>
    </lineage>
</organism>
<dbReference type="GO" id="GO:0003824">
    <property type="term" value="F:catalytic activity"/>
    <property type="evidence" value="ECO:0007669"/>
    <property type="project" value="InterPro"/>
</dbReference>
<dbReference type="AlphaFoldDB" id="A0A0M9VT04"/>
<dbReference type="OrthoDB" id="17255at2759"/>
<dbReference type="PANTHER" id="PTHR14237:SF23">
    <property type="entry name" value="MOSC DOMAIN PROTEIN (AFU_ORTHOLOGUE AFUA_7G05900)"/>
    <property type="match status" value="1"/>
</dbReference>
<dbReference type="Proteomes" id="UP000053831">
    <property type="component" value="Unassembled WGS sequence"/>
</dbReference>
<dbReference type="SUPFAM" id="SSF50800">
    <property type="entry name" value="PK beta-barrel domain-like"/>
    <property type="match status" value="1"/>
</dbReference>
<sequence>MFVLMEAARLAYSFPAVVSLVTAAALLVPLLILLSPSPADISDELRRTHRRLGGSGQHLGGPRAQRPDLLALPQAGRTARIHSLHVYPVKSCRGIQLSHSAVMPKGLESMPLLANVQVDLWLPDDKTKGGGIGGRRGQGSRTTPGGLVVITFPLGRAGADAGFARGLVQMAAARLGRGLGAGAVPPRRQIVLPLDFPSPVEIERKRYRYEDVQFFRKRFEALNLAGEVPPELAAYLGVKAPMSLFRMDPSRRRDVYGNAPRKEVVGFQPVVDFQDQYPLHLLSLSSVRALESKIHKDDNLRSLDPQRFRPNIVVSGLPEYDEDDWRIIQVKPATPRGLQDSLNFDVSCRTVRCTLPNVDPATGIRHKLEPDHSLRKHREIDGGAPKRGCLGMQLCPFLGDTEKGVLKVGMEIHVVQRGPHFAL</sequence>
<dbReference type="GO" id="GO:0030170">
    <property type="term" value="F:pyridoxal phosphate binding"/>
    <property type="evidence" value="ECO:0007669"/>
    <property type="project" value="InterPro"/>
</dbReference>
<dbReference type="Pfam" id="PF03476">
    <property type="entry name" value="MOSC_N"/>
    <property type="match status" value="1"/>
</dbReference>
<dbReference type="EMBL" id="LGSR01000022">
    <property type="protein sequence ID" value="KOS18259.1"/>
    <property type="molecule type" value="Genomic_DNA"/>
</dbReference>
<dbReference type="PANTHER" id="PTHR14237">
    <property type="entry name" value="MOLYBDOPTERIN COFACTOR SULFURASE MOSC"/>
    <property type="match status" value="1"/>
</dbReference>
<dbReference type="PROSITE" id="PS51340">
    <property type="entry name" value="MOSC"/>
    <property type="match status" value="1"/>
</dbReference>
<dbReference type="STRING" id="150374.A0A0M9VT04"/>
<dbReference type="InterPro" id="IPR011037">
    <property type="entry name" value="Pyrv_Knase-like_insert_dom_sf"/>
</dbReference>
<dbReference type="GO" id="GO:0030151">
    <property type="term" value="F:molybdenum ion binding"/>
    <property type="evidence" value="ECO:0007669"/>
    <property type="project" value="InterPro"/>
</dbReference>
<name>A0A0M9VT04_ESCWE</name>
<gene>
    <name evidence="2" type="ORF">ESCO_003006</name>
</gene>
<dbReference type="InterPro" id="IPR005302">
    <property type="entry name" value="MoCF_Sase_C"/>
</dbReference>
<reference evidence="2 3" key="1">
    <citation type="submission" date="2015-07" db="EMBL/GenBank/DDBJ databases">
        <title>The genome of the fungus Escovopsis weberi, a specialized disease agent of ant agriculture.</title>
        <authorList>
            <person name="de Man T.J."/>
            <person name="Stajich J.E."/>
            <person name="Kubicek C.P."/>
            <person name="Chenthamara K."/>
            <person name="Atanasova L."/>
            <person name="Druzhinina I.S."/>
            <person name="Birnbaum S."/>
            <person name="Barribeau S.M."/>
            <person name="Teiling C."/>
            <person name="Suen G."/>
            <person name="Currie C."/>
            <person name="Gerardo N.M."/>
        </authorList>
    </citation>
    <scope>NUCLEOTIDE SEQUENCE [LARGE SCALE GENOMIC DNA]</scope>
</reference>
<evidence type="ECO:0000259" key="1">
    <source>
        <dbReference type="PROSITE" id="PS51340"/>
    </source>
</evidence>
<dbReference type="InterPro" id="IPR005303">
    <property type="entry name" value="MOCOS_middle"/>
</dbReference>
<protein>
    <submittedName>
        <fullName evidence="2">Mitochondrial amidoxime reducing component 2</fullName>
    </submittedName>
</protein>
<proteinExistence type="predicted"/>
<dbReference type="Pfam" id="PF03473">
    <property type="entry name" value="MOSC"/>
    <property type="match status" value="1"/>
</dbReference>
<comment type="caution">
    <text evidence="2">The sequence shown here is derived from an EMBL/GenBank/DDBJ whole genome shotgun (WGS) entry which is preliminary data.</text>
</comment>
<evidence type="ECO:0000313" key="2">
    <source>
        <dbReference type="EMBL" id="KOS18259.1"/>
    </source>
</evidence>
<evidence type="ECO:0000313" key="3">
    <source>
        <dbReference type="Proteomes" id="UP000053831"/>
    </source>
</evidence>